<sequence>MYGQARIERGSPMAQFQSALSGLLTSVHNGEGVDLVRESVRMVLQELIDAEAIAVIGADPLRTHPRAHQRTQRHPPPGGDDQGRHRRSADPEATHRLVLPIGARVAAPWLRSCSSALS</sequence>
<dbReference type="EMBL" id="LT985188">
    <property type="protein sequence ID" value="SPD85783.1"/>
    <property type="molecule type" value="Genomic_DNA"/>
</dbReference>
<dbReference type="Proteomes" id="UP000238164">
    <property type="component" value="Chromosome 1"/>
</dbReference>
<dbReference type="KEGG" id="mgg:MPLG2_0747"/>
<accession>A0A2N9JDE0</accession>
<keyword evidence="3" id="KW-1185">Reference proteome</keyword>
<evidence type="ECO:0000313" key="2">
    <source>
        <dbReference type="EMBL" id="SPD85783.1"/>
    </source>
</evidence>
<feature type="region of interest" description="Disordered" evidence="1">
    <location>
        <begin position="59"/>
        <end position="97"/>
    </location>
</feature>
<dbReference type="AlphaFoldDB" id="A0A2N9JDE0"/>
<gene>
    <name evidence="2" type="ORF">MPLG2_0747</name>
</gene>
<proteinExistence type="predicted"/>
<reference evidence="2 3" key="1">
    <citation type="submission" date="2018-02" db="EMBL/GenBank/DDBJ databases">
        <authorList>
            <person name="Cohen D.B."/>
            <person name="Kent A.D."/>
        </authorList>
    </citation>
    <scope>NUCLEOTIDE SEQUENCE [LARGE SCALE GENOMIC DNA]</scope>
    <source>
        <strain evidence="2">1</strain>
    </source>
</reference>
<feature type="compositionally biased region" description="Basic residues" evidence="1">
    <location>
        <begin position="63"/>
        <end position="73"/>
    </location>
</feature>
<protein>
    <submittedName>
        <fullName evidence="2">Uncharacterized protein</fullName>
    </submittedName>
</protein>
<evidence type="ECO:0000313" key="3">
    <source>
        <dbReference type="Proteomes" id="UP000238164"/>
    </source>
</evidence>
<organism evidence="2 3">
    <name type="scientific">Micropruina glycogenica</name>
    <dbReference type="NCBI Taxonomy" id="75385"/>
    <lineage>
        <taxon>Bacteria</taxon>
        <taxon>Bacillati</taxon>
        <taxon>Actinomycetota</taxon>
        <taxon>Actinomycetes</taxon>
        <taxon>Propionibacteriales</taxon>
        <taxon>Nocardioidaceae</taxon>
        <taxon>Micropruina</taxon>
    </lineage>
</organism>
<name>A0A2N9JDE0_9ACTN</name>
<evidence type="ECO:0000256" key="1">
    <source>
        <dbReference type="SAM" id="MobiDB-lite"/>
    </source>
</evidence>